<dbReference type="GO" id="GO:0005634">
    <property type="term" value="C:nucleus"/>
    <property type="evidence" value="ECO:0007669"/>
    <property type="project" value="TreeGrafter"/>
</dbReference>
<dbReference type="SUPFAM" id="SSF57850">
    <property type="entry name" value="RING/U-box"/>
    <property type="match status" value="1"/>
</dbReference>
<evidence type="ECO:0000256" key="11">
    <source>
        <dbReference type="RuleBase" id="RU366025"/>
    </source>
</evidence>
<dbReference type="GO" id="GO:0016579">
    <property type="term" value="P:protein deubiquitination"/>
    <property type="evidence" value="ECO:0007669"/>
    <property type="project" value="InterPro"/>
</dbReference>
<dbReference type="Pfam" id="PF00443">
    <property type="entry name" value="UCH"/>
    <property type="match status" value="1"/>
</dbReference>
<evidence type="ECO:0000256" key="8">
    <source>
        <dbReference type="ARBA" id="ARBA00022807"/>
    </source>
</evidence>
<keyword evidence="8 11" id="KW-0788">Thiol protease</keyword>
<dbReference type="PROSITE" id="PS00972">
    <property type="entry name" value="USP_1"/>
    <property type="match status" value="1"/>
</dbReference>
<dbReference type="InterPro" id="IPR028889">
    <property type="entry name" value="USP"/>
</dbReference>
<comment type="caution">
    <text evidence="15">The sequence shown here is derived from an EMBL/GenBank/DDBJ whole genome shotgun (WGS) entry which is preliminary data.</text>
</comment>
<evidence type="ECO:0000256" key="5">
    <source>
        <dbReference type="ARBA" id="ARBA00022771"/>
    </source>
</evidence>
<feature type="region of interest" description="Disordered" evidence="12">
    <location>
        <begin position="517"/>
        <end position="553"/>
    </location>
</feature>
<dbReference type="EMBL" id="JADGJH010001236">
    <property type="protein sequence ID" value="KAJ3116309.1"/>
    <property type="molecule type" value="Genomic_DNA"/>
</dbReference>
<feature type="domain" description="UBP-type" evidence="14">
    <location>
        <begin position="22"/>
        <end position="139"/>
    </location>
</feature>
<dbReference type="InterPro" id="IPR001394">
    <property type="entry name" value="Peptidase_C19_UCH"/>
</dbReference>
<keyword evidence="9" id="KW-0862">Zinc</keyword>
<evidence type="ECO:0000256" key="6">
    <source>
        <dbReference type="ARBA" id="ARBA00022786"/>
    </source>
</evidence>
<evidence type="ECO:0000256" key="10">
    <source>
        <dbReference type="PROSITE-ProRule" id="PRU00502"/>
    </source>
</evidence>
<dbReference type="EC" id="3.4.19.12" evidence="11"/>
<keyword evidence="4" id="KW-0479">Metal-binding</keyword>
<dbReference type="InterPro" id="IPR001607">
    <property type="entry name" value="Znf_UBP"/>
</dbReference>
<gene>
    <name evidence="15" type="primary">USP16</name>
    <name evidence="15" type="ORF">HK100_001101</name>
</gene>
<evidence type="ECO:0000256" key="9">
    <source>
        <dbReference type="ARBA" id="ARBA00022833"/>
    </source>
</evidence>
<dbReference type="Pfam" id="PF02148">
    <property type="entry name" value="zf-UBP"/>
    <property type="match status" value="1"/>
</dbReference>
<proteinExistence type="inferred from homology"/>
<evidence type="ECO:0000259" key="14">
    <source>
        <dbReference type="PROSITE" id="PS50271"/>
    </source>
</evidence>
<feature type="compositionally biased region" description="Acidic residues" evidence="12">
    <location>
        <begin position="532"/>
        <end position="553"/>
    </location>
</feature>
<evidence type="ECO:0000256" key="3">
    <source>
        <dbReference type="ARBA" id="ARBA00022670"/>
    </source>
</evidence>
<dbReference type="PANTHER" id="PTHR24006">
    <property type="entry name" value="UBIQUITIN CARBOXYL-TERMINAL HYDROLASE"/>
    <property type="match status" value="1"/>
</dbReference>
<keyword evidence="16" id="KW-1185">Reference proteome</keyword>
<feature type="region of interest" description="Disordered" evidence="12">
    <location>
        <begin position="363"/>
        <end position="384"/>
    </location>
</feature>
<name>A0AAD5SZW6_9FUNG</name>
<evidence type="ECO:0000256" key="7">
    <source>
        <dbReference type="ARBA" id="ARBA00022801"/>
    </source>
</evidence>
<dbReference type="InterPro" id="IPR050164">
    <property type="entry name" value="Peptidase_C19"/>
</dbReference>
<evidence type="ECO:0000259" key="13">
    <source>
        <dbReference type="PROSITE" id="PS50235"/>
    </source>
</evidence>
<evidence type="ECO:0000256" key="12">
    <source>
        <dbReference type="SAM" id="MobiDB-lite"/>
    </source>
</evidence>
<dbReference type="GO" id="GO:0008270">
    <property type="term" value="F:zinc ion binding"/>
    <property type="evidence" value="ECO:0007669"/>
    <property type="project" value="UniProtKB-KW"/>
</dbReference>
<evidence type="ECO:0000256" key="1">
    <source>
        <dbReference type="ARBA" id="ARBA00000707"/>
    </source>
</evidence>
<comment type="similarity">
    <text evidence="2 11">Belongs to the peptidase C19 family.</text>
</comment>
<reference evidence="15" key="1">
    <citation type="submission" date="2020-05" db="EMBL/GenBank/DDBJ databases">
        <title>Phylogenomic resolution of chytrid fungi.</title>
        <authorList>
            <person name="Stajich J.E."/>
            <person name="Amses K."/>
            <person name="Simmons R."/>
            <person name="Seto K."/>
            <person name="Myers J."/>
            <person name="Bonds A."/>
            <person name="Quandt C.A."/>
            <person name="Barry K."/>
            <person name="Liu P."/>
            <person name="Grigoriev I."/>
            <person name="Longcore J.E."/>
            <person name="James T.Y."/>
        </authorList>
    </citation>
    <scope>NUCLEOTIDE SEQUENCE</scope>
    <source>
        <strain evidence="15">JEL0513</strain>
    </source>
</reference>
<dbReference type="GO" id="GO:0006508">
    <property type="term" value="P:proteolysis"/>
    <property type="evidence" value="ECO:0007669"/>
    <property type="project" value="UniProtKB-KW"/>
</dbReference>
<dbReference type="Gene3D" id="3.90.70.10">
    <property type="entry name" value="Cysteine proteinases"/>
    <property type="match status" value="1"/>
</dbReference>
<comment type="catalytic activity">
    <reaction evidence="1 11">
        <text>Thiol-dependent hydrolysis of ester, thioester, amide, peptide and isopeptide bonds formed by the C-terminal Gly of ubiquitin (a 76-residue protein attached to proteins as an intracellular targeting signal).</text>
        <dbReference type="EC" id="3.4.19.12"/>
    </reaction>
</comment>
<dbReference type="Gene3D" id="3.30.40.10">
    <property type="entry name" value="Zinc/RING finger domain, C3HC4 (zinc finger)"/>
    <property type="match status" value="1"/>
</dbReference>
<sequence length="752" mass="82662">MEELAADDGIDGEENGTREAVKQCRHLKTGINIIALRKAAKSLKKRHSCAACALSISAAESLWLCLQCGAVHCGRNDNNHAELHAQTASNSNSTPTSTKSHALVFNQKTRAFWCYTCDEWLLFDNSNGATKNQLLADVLAIFATPSADTTPTNSSSRISTNGTTSKQTKWLAPIPGLSNLGNTCFFNSVIQSLAYTVDLNPFVTDQEHPDVVQKGLTRAFLNLLNVMQAQLALNKPSTITPQGLFTQLKIRYEIYRSMSQQDAHELLRTLMDGVKEEQLKKDENGRNIGDFDPETSLPVSFVDSVFGGKLVSVLLCATCRGVSYRFEEFLDLSMSISDGESEDGRNGRRSKFNPFSAIRSKITSPRATTPASSRASSPYSSPRTLDLDRMLDKLNSTTNTAKGNSDQNMLQVPQASSFPPLDQLTHDLFRPLDTAKILQGAAAPKPQGLTLANCIENFLGCDVLEGENGLVCDRCNAEISADPAKKANASPPPYDNGKQVHVSRSAPIIFMDSLNANGDIDSRTESNGFPNSDDDEEKEGSSDDFGDSEREEEPVVILDDPSLATPVFTPPVPANLTPHQSSSSAKNKTQILTSGFKRYLIHTFPKNLVFHLKRFERISKLGRTRKVDTFVSFDEIIDIGMYLSPDAVFETVSKIDDNGTKKNEKVEVNPQLRDPNNGIYRLYAVVVHAGSLFGGHYVSFVRIRVPESVELPVGLGGENREIWCCISDTSVKIVKVDDVLKQQAYLLFYEHV</sequence>
<keyword evidence="6 11" id="KW-0833">Ubl conjugation pathway</keyword>
<keyword evidence="3 11" id="KW-0645">Protease</keyword>
<keyword evidence="5 10" id="KW-0863">Zinc-finger</keyword>
<dbReference type="Proteomes" id="UP001211907">
    <property type="component" value="Unassembled WGS sequence"/>
</dbReference>
<keyword evidence="7 11" id="KW-0378">Hydrolase</keyword>
<evidence type="ECO:0000256" key="4">
    <source>
        <dbReference type="ARBA" id="ARBA00022723"/>
    </source>
</evidence>
<dbReference type="PROSITE" id="PS00973">
    <property type="entry name" value="USP_2"/>
    <property type="match status" value="1"/>
</dbReference>
<accession>A0AAD5SZW6</accession>
<dbReference type="InterPro" id="IPR013083">
    <property type="entry name" value="Znf_RING/FYVE/PHD"/>
</dbReference>
<dbReference type="AlphaFoldDB" id="A0AAD5SZW6"/>
<feature type="region of interest" description="Disordered" evidence="12">
    <location>
        <begin position="337"/>
        <end position="356"/>
    </location>
</feature>
<organism evidence="15 16">
    <name type="scientific">Physocladia obscura</name>
    <dbReference type="NCBI Taxonomy" id="109957"/>
    <lineage>
        <taxon>Eukaryota</taxon>
        <taxon>Fungi</taxon>
        <taxon>Fungi incertae sedis</taxon>
        <taxon>Chytridiomycota</taxon>
        <taxon>Chytridiomycota incertae sedis</taxon>
        <taxon>Chytridiomycetes</taxon>
        <taxon>Chytridiales</taxon>
        <taxon>Chytriomycetaceae</taxon>
        <taxon>Physocladia</taxon>
    </lineage>
</organism>
<dbReference type="SUPFAM" id="SSF54001">
    <property type="entry name" value="Cysteine proteinases"/>
    <property type="match status" value="1"/>
</dbReference>
<feature type="domain" description="USP" evidence="13">
    <location>
        <begin position="175"/>
        <end position="752"/>
    </location>
</feature>
<dbReference type="PANTHER" id="PTHR24006:SF888">
    <property type="entry name" value="UBIQUITIN CARBOXYL-TERMINAL HYDROLASE 30"/>
    <property type="match status" value="1"/>
</dbReference>
<protein>
    <recommendedName>
        <fullName evidence="11">Ubiquitin carboxyl-terminal hydrolase</fullName>
        <ecNumber evidence="11">3.4.19.12</ecNumber>
    </recommendedName>
</protein>
<dbReference type="GO" id="GO:0004843">
    <property type="term" value="F:cysteine-type deubiquitinase activity"/>
    <property type="evidence" value="ECO:0007669"/>
    <property type="project" value="UniProtKB-UniRule"/>
</dbReference>
<evidence type="ECO:0000313" key="15">
    <source>
        <dbReference type="EMBL" id="KAJ3116309.1"/>
    </source>
</evidence>
<dbReference type="PROSITE" id="PS50271">
    <property type="entry name" value="ZF_UBP"/>
    <property type="match status" value="1"/>
</dbReference>
<evidence type="ECO:0000313" key="16">
    <source>
        <dbReference type="Proteomes" id="UP001211907"/>
    </source>
</evidence>
<dbReference type="InterPro" id="IPR018200">
    <property type="entry name" value="USP_CS"/>
</dbReference>
<dbReference type="PROSITE" id="PS50235">
    <property type="entry name" value="USP_3"/>
    <property type="match status" value="1"/>
</dbReference>
<dbReference type="InterPro" id="IPR038765">
    <property type="entry name" value="Papain-like_cys_pep_sf"/>
</dbReference>
<evidence type="ECO:0000256" key="2">
    <source>
        <dbReference type="ARBA" id="ARBA00009085"/>
    </source>
</evidence>
<dbReference type="GO" id="GO:0005829">
    <property type="term" value="C:cytosol"/>
    <property type="evidence" value="ECO:0007669"/>
    <property type="project" value="TreeGrafter"/>
</dbReference>